<dbReference type="InterPro" id="IPR025363">
    <property type="entry name" value="DUF4267"/>
</dbReference>
<keyword evidence="1" id="KW-1133">Transmembrane helix</keyword>
<comment type="caution">
    <text evidence="2">The sequence shown here is derived from an EMBL/GenBank/DDBJ whole genome shotgun (WGS) entry which is preliminary data.</text>
</comment>
<evidence type="ECO:0008006" key="4">
    <source>
        <dbReference type="Google" id="ProtNLM"/>
    </source>
</evidence>
<protein>
    <recommendedName>
        <fullName evidence="4">Small membrane hydrophobic protein</fullName>
    </recommendedName>
</protein>
<feature type="transmembrane region" description="Helical" evidence="1">
    <location>
        <begin position="76"/>
        <end position="96"/>
    </location>
</feature>
<evidence type="ECO:0000313" key="2">
    <source>
        <dbReference type="EMBL" id="GAA4961331.1"/>
    </source>
</evidence>
<dbReference type="Pfam" id="PF14087">
    <property type="entry name" value="DUF4267"/>
    <property type="match status" value="1"/>
</dbReference>
<gene>
    <name evidence="2" type="ORF">GCM10023205_25960</name>
</gene>
<sequence length="156" mass="16041">MSLKRLATILSVVGGLFIFYVGISYLLAPQSTASGFGLPTWPTDEGTGFLAVKGVRDIGSGLVIFTLLLTGHRRALAWVMLATAFVPLGDMTVVLTHHGSTATALGVHGATAAAVLLTAALLLREPTNAATPPAGESTTYSVPMTAPALRAVAHTD</sequence>
<dbReference type="Proteomes" id="UP001500466">
    <property type="component" value="Unassembled WGS sequence"/>
</dbReference>
<dbReference type="EMBL" id="BAABHS010000008">
    <property type="protein sequence ID" value="GAA4961331.1"/>
    <property type="molecule type" value="Genomic_DNA"/>
</dbReference>
<organism evidence="2 3">
    <name type="scientific">Yinghuangia aomiensis</name>
    <dbReference type="NCBI Taxonomy" id="676205"/>
    <lineage>
        <taxon>Bacteria</taxon>
        <taxon>Bacillati</taxon>
        <taxon>Actinomycetota</taxon>
        <taxon>Actinomycetes</taxon>
        <taxon>Kitasatosporales</taxon>
        <taxon>Streptomycetaceae</taxon>
        <taxon>Yinghuangia</taxon>
    </lineage>
</organism>
<keyword evidence="1" id="KW-0812">Transmembrane</keyword>
<name>A0ABP9H4M9_9ACTN</name>
<keyword evidence="3" id="KW-1185">Reference proteome</keyword>
<evidence type="ECO:0000256" key="1">
    <source>
        <dbReference type="SAM" id="Phobius"/>
    </source>
</evidence>
<feature type="transmembrane region" description="Helical" evidence="1">
    <location>
        <begin position="7"/>
        <end position="28"/>
    </location>
</feature>
<dbReference type="RefSeq" id="WP_345675565.1">
    <property type="nucleotide sequence ID" value="NZ_BAABHS010000008.1"/>
</dbReference>
<reference evidence="3" key="1">
    <citation type="journal article" date="2019" name="Int. J. Syst. Evol. Microbiol.">
        <title>The Global Catalogue of Microorganisms (GCM) 10K type strain sequencing project: providing services to taxonomists for standard genome sequencing and annotation.</title>
        <authorList>
            <consortium name="The Broad Institute Genomics Platform"/>
            <consortium name="The Broad Institute Genome Sequencing Center for Infectious Disease"/>
            <person name="Wu L."/>
            <person name="Ma J."/>
        </authorList>
    </citation>
    <scope>NUCLEOTIDE SEQUENCE [LARGE SCALE GENOMIC DNA]</scope>
    <source>
        <strain evidence="3">JCM 17986</strain>
    </source>
</reference>
<evidence type="ECO:0000313" key="3">
    <source>
        <dbReference type="Proteomes" id="UP001500466"/>
    </source>
</evidence>
<proteinExistence type="predicted"/>
<accession>A0ABP9H4M9</accession>
<feature type="transmembrane region" description="Helical" evidence="1">
    <location>
        <begin position="102"/>
        <end position="123"/>
    </location>
</feature>
<keyword evidence="1" id="KW-0472">Membrane</keyword>